<comment type="subcellular location">
    <subcellularLocation>
        <location evidence="9">Cytoplasm</location>
    </subcellularLocation>
</comment>
<evidence type="ECO:0000256" key="2">
    <source>
        <dbReference type="ARBA" id="ARBA00005063"/>
    </source>
</evidence>
<dbReference type="NCBIfam" id="NF004624">
    <property type="entry name" value="PRK05964.1"/>
    <property type="match status" value="1"/>
</dbReference>
<dbReference type="Proteomes" id="UP001231109">
    <property type="component" value="Unassembled WGS sequence"/>
</dbReference>
<feature type="binding site" evidence="9">
    <location>
        <position position="307"/>
    </location>
    <ligand>
        <name>substrate</name>
    </ligand>
</feature>
<feature type="binding site" evidence="9">
    <location>
        <begin position="308"/>
        <end position="309"/>
    </location>
    <ligand>
        <name>pyridoxal 5'-phosphate</name>
        <dbReference type="ChEBI" id="CHEBI:597326"/>
    </ligand>
</feature>
<feature type="binding site" evidence="9">
    <location>
        <position position="144"/>
    </location>
    <ligand>
        <name>substrate</name>
    </ligand>
</feature>
<dbReference type="PANTHER" id="PTHR42684">
    <property type="entry name" value="ADENOSYLMETHIONINE-8-AMINO-7-OXONONANOATE AMINOTRANSFERASE"/>
    <property type="match status" value="1"/>
</dbReference>
<sequence>MSINIAFDREHIWHPYTSMIDPLPVYPVVAAERCELILENGQRLVDGTASWWSAVHGYNHPILNNAVTTQLSKMAHVMFGGITHPPAVELCQRLLQMVPQNLTKVFLADSGSIAVEVAIKMALQYWMESATPEKQKLISLRKGYHGDTFATMAVCDPVDGMHDMFSSLLPQHYFLPAPQSRFDGEFIESDITPLEELLVEHHSEVAALIVEPIVQGYGGMRFYHPEFLRRARALCDQYQVLLICDEIATGFGRTGKLFACEHADIAPDIMCVGKALSAGYITLAATLCTDEVARGISLSAAGGLMHGPTFMANPLACAVANASLQLIEQGHWQQKVAMIEAQLKQELAPCRFSSQVKDVRVLGAIGVLEMHSKVDVAALQQQFVELGVWIRPFNNLIYIMPPFIISPDELSKLTAAMRIVTSS</sequence>
<dbReference type="Pfam" id="PF00202">
    <property type="entry name" value="Aminotran_3"/>
    <property type="match status" value="1"/>
</dbReference>
<dbReference type="EMBL" id="JAPJDZ010000010">
    <property type="protein sequence ID" value="MDP5135535.1"/>
    <property type="molecule type" value="Genomic_DNA"/>
</dbReference>
<dbReference type="InterPro" id="IPR015424">
    <property type="entry name" value="PyrdxlP-dep_Trfase"/>
</dbReference>
<evidence type="ECO:0000256" key="4">
    <source>
        <dbReference type="ARBA" id="ARBA00022679"/>
    </source>
</evidence>
<dbReference type="InterPro" id="IPR005814">
    <property type="entry name" value="Aminotrans_3"/>
</dbReference>
<evidence type="ECO:0000256" key="1">
    <source>
        <dbReference type="ARBA" id="ARBA00001933"/>
    </source>
</evidence>
<keyword evidence="9" id="KW-0963">Cytoplasm</keyword>
<accession>A0ABT9HWN5</accession>
<evidence type="ECO:0000256" key="3">
    <source>
        <dbReference type="ARBA" id="ARBA00022576"/>
    </source>
</evidence>
<dbReference type="GO" id="GO:0004015">
    <property type="term" value="F:adenosylmethionine-8-amino-7-oxononanoate transaminase activity"/>
    <property type="evidence" value="ECO:0007669"/>
    <property type="project" value="UniProtKB-EC"/>
</dbReference>
<evidence type="ECO:0000256" key="6">
    <source>
        <dbReference type="ARBA" id="ARBA00022756"/>
    </source>
</evidence>
<keyword evidence="3 9" id="KW-0032">Aminotransferase</keyword>
<dbReference type="InterPro" id="IPR015421">
    <property type="entry name" value="PyrdxlP-dep_Trfase_major"/>
</dbReference>
<comment type="similarity">
    <text evidence="9">Belongs to the class-III pyridoxal-phosphate-dependent aminotransferase family. BioA subfamily.</text>
</comment>
<keyword evidence="5 9" id="KW-0949">S-adenosyl-L-methionine</keyword>
<comment type="subunit">
    <text evidence="9">Homodimer.</text>
</comment>
<dbReference type="InterPro" id="IPR015422">
    <property type="entry name" value="PyrdxlP-dep_Trfase_small"/>
</dbReference>
<feature type="binding site" evidence="9">
    <location>
        <position position="274"/>
    </location>
    <ligand>
        <name>substrate</name>
    </ligand>
</feature>
<evidence type="ECO:0000256" key="9">
    <source>
        <dbReference type="HAMAP-Rule" id="MF_00834"/>
    </source>
</evidence>
<dbReference type="PANTHER" id="PTHR42684:SF17">
    <property type="entry name" value="ADENOSYLMETHIONINE-8-AMINO-7-OXONONANOATE AMINOTRANSFERASE"/>
    <property type="match status" value="1"/>
</dbReference>
<evidence type="ECO:0000313" key="10">
    <source>
        <dbReference type="EMBL" id="MDP5135535.1"/>
    </source>
</evidence>
<protein>
    <recommendedName>
        <fullName evidence="9">Adenosylmethionine-8-amino-7-oxononanoate aminotransferase</fullName>
        <ecNumber evidence="9">2.6.1.62</ecNumber>
    </recommendedName>
    <alternativeName>
        <fullName evidence="9">7,8-diamino-pelargonic acid aminotransferase</fullName>
        <shortName evidence="9">DAPA AT</shortName>
        <shortName evidence="9">DAPA aminotransferase</shortName>
    </alternativeName>
    <alternativeName>
        <fullName evidence="9">7,8-diaminononanoate synthase</fullName>
        <shortName evidence="9">DANS</shortName>
    </alternativeName>
    <alternativeName>
        <fullName evidence="9">Diaminopelargonic acid synthase</fullName>
    </alternativeName>
</protein>
<evidence type="ECO:0000256" key="7">
    <source>
        <dbReference type="ARBA" id="ARBA00022898"/>
    </source>
</evidence>
<dbReference type="PROSITE" id="PS00600">
    <property type="entry name" value="AA_TRANSFER_CLASS_3"/>
    <property type="match status" value="1"/>
</dbReference>
<name>A0ABT9HWN5_9GAMM</name>
<keyword evidence="7 9" id="KW-0663">Pyridoxal phosphate</keyword>
<feature type="binding site" evidence="9">
    <location>
        <position position="245"/>
    </location>
    <ligand>
        <name>pyridoxal 5'-phosphate</name>
        <dbReference type="ChEBI" id="CHEBI:597326"/>
    </ligand>
</feature>
<dbReference type="EC" id="2.6.1.62" evidence="9"/>
<comment type="pathway">
    <text evidence="2 9">Cofactor biosynthesis; biotin biosynthesis; 7,8-diaminononanoate from 8-amino-7-oxononanoate (SAM route): step 1/1.</text>
</comment>
<comment type="catalytic activity">
    <reaction evidence="8 9">
        <text>(8S)-8-amino-7-oxononanoate + S-adenosyl-L-methionine = S-adenosyl-4-methylsulfanyl-2-oxobutanoate + (7R,8S)-7,8-diammoniononanoate</text>
        <dbReference type="Rhea" id="RHEA:16861"/>
        <dbReference type="ChEBI" id="CHEBI:16490"/>
        <dbReference type="ChEBI" id="CHEBI:59789"/>
        <dbReference type="ChEBI" id="CHEBI:149468"/>
        <dbReference type="ChEBI" id="CHEBI:149469"/>
        <dbReference type="EC" id="2.6.1.62"/>
    </reaction>
</comment>
<keyword evidence="11" id="KW-1185">Reference proteome</keyword>
<keyword evidence="6 9" id="KW-0093">Biotin biosynthesis</keyword>
<organism evidence="10 11">
    <name type="scientific">Rheinheimera baltica</name>
    <dbReference type="NCBI Taxonomy" id="67576"/>
    <lineage>
        <taxon>Bacteria</taxon>
        <taxon>Pseudomonadati</taxon>
        <taxon>Pseudomonadota</taxon>
        <taxon>Gammaproteobacteria</taxon>
        <taxon>Chromatiales</taxon>
        <taxon>Chromatiaceae</taxon>
        <taxon>Rheinheimera</taxon>
    </lineage>
</organism>
<dbReference type="NCBIfam" id="TIGR00508">
    <property type="entry name" value="bioA"/>
    <property type="match status" value="1"/>
</dbReference>
<dbReference type="InterPro" id="IPR005815">
    <property type="entry name" value="BioA"/>
</dbReference>
<feature type="binding site" evidence="9">
    <location>
        <position position="51"/>
    </location>
    <ligand>
        <name>substrate</name>
    </ligand>
</feature>
<dbReference type="CDD" id="cd00610">
    <property type="entry name" value="OAT_like"/>
    <property type="match status" value="1"/>
</dbReference>
<dbReference type="HAMAP" id="MF_00834">
    <property type="entry name" value="BioA"/>
    <property type="match status" value="1"/>
</dbReference>
<feature type="binding site" evidence="9">
    <location>
        <position position="391"/>
    </location>
    <ligand>
        <name>substrate</name>
    </ligand>
</feature>
<dbReference type="RefSeq" id="WP_027672891.1">
    <property type="nucleotide sequence ID" value="NZ_JAPJDY010000006.1"/>
</dbReference>
<feature type="site" description="Participates in the substrate recognition with KAPA and in a stacking interaction with the adenine ring of SAM" evidence="9">
    <location>
        <position position="16"/>
    </location>
</feature>
<comment type="function">
    <text evidence="9">Catalyzes the transfer of the alpha-amino group from S-adenosyl-L-methionine (SAM) to 7-keto-8-aminopelargonic acid (KAPA) to form 7,8-diaminopelargonic acid (DAPA). It is the only aminotransferase known to utilize SAM as an amino donor.</text>
</comment>
<dbReference type="SUPFAM" id="SSF53383">
    <property type="entry name" value="PLP-dependent transferases"/>
    <property type="match status" value="1"/>
</dbReference>
<dbReference type="Gene3D" id="3.90.1150.10">
    <property type="entry name" value="Aspartate Aminotransferase, domain 1"/>
    <property type="match status" value="1"/>
</dbReference>
<dbReference type="InterPro" id="IPR049704">
    <property type="entry name" value="Aminotrans_3_PPA_site"/>
</dbReference>
<dbReference type="Gene3D" id="3.40.640.10">
    <property type="entry name" value="Type I PLP-dependent aspartate aminotransferase-like (Major domain)"/>
    <property type="match status" value="1"/>
</dbReference>
<evidence type="ECO:0000256" key="8">
    <source>
        <dbReference type="ARBA" id="ARBA00048449"/>
    </source>
</evidence>
<evidence type="ECO:0000256" key="5">
    <source>
        <dbReference type="ARBA" id="ARBA00022691"/>
    </source>
</evidence>
<feature type="binding site" evidence="9">
    <location>
        <begin position="111"/>
        <end position="112"/>
    </location>
    <ligand>
        <name>pyridoxal 5'-phosphate</name>
        <dbReference type="ChEBI" id="CHEBI:597326"/>
    </ligand>
</feature>
<reference evidence="10 11" key="1">
    <citation type="submission" date="2022-11" db="EMBL/GenBank/DDBJ databases">
        <title>Viruses from the air-sea interface of a natural surface slick.</title>
        <authorList>
            <person name="Rahlff J."/>
            <person name="Holmfeldt K."/>
        </authorList>
    </citation>
    <scope>NUCLEOTIDE SEQUENCE [LARGE SCALE GENOMIC DNA]</scope>
    <source>
        <strain evidence="10 11">SMS4</strain>
    </source>
</reference>
<gene>
    <name evidence="9 10" type="primary">bioA</name>
    <name evidence="10" type="ORF">ORJ04_06180</name>
</gene>
<comment type="caution">
    <text evidence="10">The sequence shown here is derived from an EMBL/GenBank/DDBJ whole genome shotgun (WGS) entry which is preliminary data.</text>
</comment>
<dbReference type="NCBIfam" id="NF005940">
    <property type="entry name" value="PRK07986.1"/>
    <property type="match status" value="1"/>
</dbReference>
<feature type="modified residue" description="N6-(pyridoxal phosphate)lysine" evidence="9">
    <location>
        <position position="274"/>
    </location>
</feature>
<keyword evidence="4 9" id="KW-0808">Transferase</keyword>
<proteinExistence type="inferred from homology"/>
<comment type="cofactor">
    <cofactor evidence="1 9">
        <name>pyridoxal 5'-phosphate</name>
        <dbReference type="ChEBI" id="CHEBI:597326"/>
    </cofactor>
</comment>
<evidence type="ECO:0000313" key="11">
    <source>
        <dbReference type="Proteomes" id="UP001231109"/>
    </source>
</evidence>